<accession>A0A6B3NTG6</accession>
<sequence length="219" mass="23814">MALAVSDILALPELRTRLVSGAQGQKRLVRWAHVCELADPTEWLGDGDLLMTTGMGIPPAPQDQRAYVQRLANAGLAGLMIGEHMQAPPDLDALLQHAQALGFAVMLTHYGVPFAAVTRAIVDAGQQEEQARRNAITRVYESARMSIQGLGLATLLKRLKQDVQAQLTLLDAHTLTPWRAELSGLAPQQREVLASRLRELPGNRPVVQRLALDSGEVLV</sequence>
<reference evidence="2 3" key="1">
    <citation type="submission" date="2020-02" db="EMBL/GenBank/DDBJ databases">
        <title>Broccoli isolated Pseudomonas sp.</title>
        <authorList>
            <person name="Fujikawa T."/>
            <person name="Sawada H."/>
        </authorList>
    </citation>
    <scope>NUCLEOTIDE SEQUENCE [LARGE SCALE GENOMIC DNA]</scope>
    <source>
        <strain evidence="2 3">MAFF212427</strain>
    </source>
</reference>
<dbReference type="InterPro" id="IPR012914">
    <property type="entry name" value="PucR_dom"/>
</dbReference>
<dbReference type="AlphaFoldDB" id="A0A6B3NTG6"/>
<evidence type="ECO:0000259" key="1">
    <source>
        <dbReference type="Pfam" id="PF07905"/>
    </source>
</evidence>
<feature type="non-terminal residue" evidence="2">
    <location>
        <position position="219"/>
    </location>
</feature>
<dbReference type="EMBL" id="JAAHBU010000084">
    <property type="protein sequence ID" value="NER63718.1"/>
    <property type="molecule type" value="Genomic_DNA"/>
</dbReference>
<dbReference type="Pfam" id="PF07905">
    <property type="entry name" value="PucR"/>
    <property type="match status" value="1"/>
</dbReference>
<evidence type="ECO:0000313" key="3">
    <source>
        <dbReference type="Proteomes" id="UP000482634"/>
    </source>
</evidence>
<name>A0A6B3NTG6_9PSED</name>
<feature type="domain" description="Purine catabolism PurC-like" evidence="1">
    <location>
        <begin position="7"/>
        <end position="123"/>
    </location>
</feature>
<keyword evidence="3" id="KW-1185">Reference proteome</keyword>
<gene>
    <name evidence="2" type="ORF">G3436_07190</name>
</gene>
<proteinExistence type="predicted"/>
<comment type="caution">
    <text evidence="2">The sequence shown here is derived from an EMBL/GenBank/DDBJ whole genome shotgun (WGS) entry which is preliminary data.</text>
</comment>
<dbReference type="RefSeq" id="WP_178116355.1">
    <property type="nucleotide sequence ID" value="NZ_JAAHBU010000084.1"/>
</dbReference>
<protein>
    <submittedName>
        <fullName evidence="2">PucR family transcriptional regulator</fullName>
    </submittedName>
</protein>
<evidence type="ECO:0000313" key="2">
    <source>
        <dbReference type="EMBL" id="NER63718.1"/>
    </source>
</evidence>
<dbReference type="Proteomes" id="UP000482634">
    <property type="component" value="Unassembled WGS sequence"/>
</dbReference>
<organism evidence="2 3">
    <name type="scientific">Pseudomonas brassicae</name>
    <dbReference type="NCBI Taxonomy" id="2708063"/>
    <lineage>
        <taxon>Bacteria</taxon>
        <taxon>Pseudomonadati</taxon>
        <taxon>Pseudomonadota</taxon>
        <taxon>Gammaproteobacteria</taxon>
        <taxon>Pseudomonadales</taxon>
        <taxon>Pseudomonadaceae</taxon>
        <taxon>Pseudomonas</taxon>
    </lineage>
</organism>